<protein>
    <recommendedName>
        <fullName evidence="1">Amidohydrolase-related domain-containing protein</fullName>
    </recommendedName>
</protein>
<dbReference type="InterPro" id="IPR006680">
    <property type="entry name" value="Amidohydro-rel"/>
</dbReference>
<dbReference type="InterPro" id="IPR011059">
    <property type="entry name" value="Metal-dep_hydrolase_composite"/>
</dbReference>
<dbReference type="AlphaFoldDB" id="A0A383BAQ9"/>
<dbReference type="GO" id="GO:0016810">
    <property type="term" value="F:hydrolase activity, acting on carbon-nitrogen (but not peptide) bonds"/>
    <property type="evidence" value="ECO:0007669"/>
    <property type="project" value="InterPro"/>
</dbReference>
<dbReference type="Gene3D" id="3.20.20.140">
    <property type="entry name" value="Metal-dependent hydrolases"/>
    <property type="match status" value="1"/>
</dbReference>
<organism evidence="2">
    <name type="scientific">marine metagenome</name>
    <dbReference type="NCBI Taxonomy" id="408172"/>
    <lineage>
        <taxon>unclassified sequences</taxon>
        <taxon>metagenomes</taxon>
        <taxon>ecological metagenomes</taxon>
    </lineage>
</organism>
<evidence type="ECO:0000259" key="1">
    <source>
        <dbReference type="Pfam" id="PF01979"/>
    </source>
</evidence>
<feature type="non-terminal residue" evidence="2">
    <location>
        <position position="185"/>
    </location>
</feature>
<dbReference type="SUPFAM" id="SSF51338">
    <property type="entry name" value="Composite domain of metallo-dependent hydrolases"/>
    <property type="match status" value="1"/>
</dbReference>
<dbReference type="EMBL" id="UINC01198836">
    <property type="protein sequence ID" value="SVE16974.1"/>
    <property type="molecule type" value="Genomic_DNA"/>
</dbReference>
<gene>
    <name evidence="2" type="ORF">METZ01_LOCUS469828</name>
</gene>
<dbReference type="InterPro" id="IPR051781">
    <property type="entry name" value="Metallo-dep_Hydrolase"/>
</dbReference>
<sequence>MDGTDTPVSTRKVVLLQDDQILAIGPEDQIEFPEAATGEVLEFPNSTLLPGLIDCHTHTNMPGTGRRGEDVHREDTDDIRLMRSAHNVAIALQTGVTTVCDCGSWNQTTFSLKEAIKQGLVDGPRVLTAGRPITTTGGHCWFMGSEADGVDGVRQAARQLIKEGADFLKVMGTGGSTLGTDPFRP</sequence>
<dbReference type="InterPro" id="IPR032466">
    <property type="entry name" value="Metal_Hydrolase"/>
</dbReference>
<dbReference type="PANTHER" id="PTHR43135:SF3">
    <property type="entry name" value="ALPHA-D-RIBOSE 1-METHYLPHOSPHONATE 5-TRIPHOSPHATE DIPHOSPHATASE"/>
    <property type="match status" value="1"/>
</dbReference>
<evidence type="ECO:0000313" key="2">
    <source>
        <dbReference type="EMBL" id="SVE16974.1"/>
    </source>
</evidence>
<name>A0A383BAQ9_9ZZZZ</name>
<accession>A0A383BAQ9</accession>
<feature type="domain" description="Amidohydrolase-related" evidence="1">
    <location>
        <begin position="47"/>
        <end position="182"/>
    </location>
</feature>
<reference evidence="2" key="1">
    <citation type="submission" date="2018-05" db="EMBL/GenBank/DDBJ databases">
        <authorList>
            <person name="Lanie J.A."/>
            <person name="Ng W.-L."/>
            <person name="Kazmierczak K.M."/>
            <person name="Andrzejewski T.M."/>
            <person name="Davidsen T.M."/>
            <person name="Wayne K.J."/>
            <person name="Tettelin H."/>
            <person name="Glass J.I."/>
            <person name="Rusch D."/>
            <person name="Podicherti R."/>
            <person name="Tsui H.-C.T."/>
            <person name="Winkler M.E."/>
        </authorList>
    </citation>
    <scope>NUCLEOTIDE SEQUENCE</scope>
</reference>
<proteinExistence type="predicted"/>
<dbReference type="SUPFAM" id="SSF51556">
    <property type="entry name" value="Metallo-dependent hydrolases"/>
    <property type="match status" value="1"/>
</dbReference>
<dbReference type="PANTHER" id="PTHR43135">
    <property type="entry name" value="ALPHA-D-RIBOSE 1-METHYLPHOSPHONATE 5-TRIPHOSPHATE DIPHOSPHATASE"/>
    <property type="match status" value="1"/>
</dbReference>
<dbReference type="Pfam" id="PF01979">
    <property type="entry name" value="Amidohydro_1"/>
    <property type="match status" value="1"/>
</dbReference>